<feature type="compositionally biased region" description="Polar residues" evidence="1">
    <location>
        <begin position="184"/>
        <end position="198"/>
    </location>
</feature>
<dbReference type="Proteomes" id="UP001066276">
    <property type="component" value="Chromosome 7"/>
</dbReference>
<name>A0AAV7PZM7_PLEWA</name>
<dbReference type="EMBL" id="JANPWB010000011">
    <property type="protein sequence ID" value="KAJ1132772.1"/>
    <property type="molecule type" value="Genomic_DNA"/>
</dbReference>
<dbReference type="AlphaFoldDB" id="A0AAV7PZM7"/>
<reference evidence="2" key="1">
    <citation type="journal article" date="2022" name="bioRxiv">
        <title>Sequencing and chromosome-scale assembly of the giantPleurodeles waltlgenome.</title>
        <authorList>
            <person name="Brown T."/>
            <person name="Elewa A."/>
            <person name="Iarovenko S."/>
            <person name="Subramanian E."/>
            <person name="Araus A.J."/>
            <person name="Petzold A."/>
            <person name="Susuki M."/>
            <person name="Suzuki K.-i.T."/>
            <person name="Hayashi T."/>
            <person name="Toyoda A."/>
            <person name="Oliveira C."/>
            <person name="Osipova E."/>
            <person name="Leigh N.D."/>
            <person name="Simon A."/>
            <person name="Yun M.H."/>
        </authorList>
    </citation>
    <scope>NUCLEOTIDE SEQUENCE</scope>
    <source>
        <strain evidence="2">20211129_DDA</strain>
        <tissue evidence="2">Liver</tissue>
    </source>
</reference>
<feature type="compositionally biased region" description="Polar residues" evidence="1">
    <location>
        <begin position="142"/>
        <end position="152"/>
    </location>
</feature>
<evidence type="ECO:0000313" key="2">
    <source>
        <dbReference type="EMBL" id="KAJ1132772.1"/>
    </source>
</evidence>
<feature type="region of interest" description="Disordered" evidence="1">
    <location>
        <begin position="141"/>
        <end position="165"/>
    </location>
</feature>
<gene>
    <name evidence="2" type="ORF">NDU88_011075</name>
</gene>
<accession>A0AAV7PZM7</accession>
<protein>
    <submittedName>
        <fullName evidence="2">Uncharacterized protein</fullName>
    </submittedName>
</protein>
<evidence type="ECO:0000313" key="3">
    <source>
        <dbReference type="Proteomes" id="UP001066276"/>
    </source>
</evidence>
<keyword evidence="3" id="KW-1185">Reference proteome</keyword>
<organism evidence="2 3">
    <name type="scientific">Pleurodeles waltl</name>
    <name type="common">Iberian ribbed newt</name>
    <dbReference type="NCBI Taxonomy" id="8319"/>
    <lineage>
        <taxon>Eukaryota</taxon>
        <taxon>Metazoa</taxon>
        <taxon>Chordata</taxon>
        <taxon>Craniata</taxon>
        <taxon>Vertebrata</taxon>
        <taxon>Euteleostomi</taxon>
        <taxon>Amphibia</taxon>
        <taxon>Batrachia</taxon>
        <taxon>Caudata</taxon>
        <taxon>Salamandroidea</taxon>
        <taxon>Salamandridae</taxon>
        <taxon>Pleurodelinae</taxon>
        <taxon>Pleurodeles</taxon>
    </lineage>
</organism>
<proteinExistence type="predicted"/>
<evidence type="ECO:0000256" key="1">
    <source>
        <dbReference type="SAM" id="MobiDB-lite"/>
    </source>
</evidence>
<comment type="caution">
    <text evidence="2">The sequence shown here is derived from an EMBL/GenBank/DDBJ whole genome shotgun (WGS) entry which is preliminary data.</text>
</comment>
<sequence>MASLGRESLAVLPLCGAGVEPVVGAILDGRNLYCLVFLTRSLPCACAHVRMCRFSIYHDGRLERASAVRFTAQTGTMEQYDPYEAQGETQDMGPSFEDSLVEALDSNVQYSVNKALRKALGPLTSHLKGFARQQAWLPSLPFSESTSQNSNPVGKAKGKSQGKRWHSDAFEQFSASVLADHGYSHSSQATTSSDNSNYPDALSSDSSSQDSSDNDQVHLPDPSKKRRQDCGSDPSPSPPKEMTISNLEARWFVSWESFSFEIFSWSCAFRIF</sequence>
<feature type="region of interest" description="Disordered" evidence="1">
    <location>
        <begin position="184"/>
        <end position="242"/>
    </location>
</feature>